<protein>
    <submittedName>
        <fullName evidence="1">Uncharacterized protein</fullName>
    </submittedName>
</protein>
<evidence type="ECO:0000313" key="2">
    <source>
        <dbReference type="Proteomes" id="UP000769780"/>
    </source>
</evidence>
<keyword evidence="2" id="KW-1185">Reference proteome</keyword>
<name>A0ABS7K719_9BACI</name>
<proteinExistence type="predicted"/>
<organism evidence="1 2">
    <name type="scientific">Mesobacillus maritimus</name>
    <dbReference type="NCBI Taxonomy" id="1643336"/>
    <lineage>
        <taxon>Bacteria</taxon>
        <taxon>Bacillati</taxon>
        <taxon>Bacillota</taxon>
        <taxon>Bacilli</taxon>
        <taxon>Bacillales</taxon>
        <taxon>Bacillaceae</taxon>
        <taxon>Mesobacillus</taxon>
    </lineage>
</organism>
<reference evidence="1 2" key="1">
    <citation type="submission" date="2020-07" db="EMBL/GenBank/DDBJ databases">
        <title>Fungal Genomes of the International Space Station.</title>
        <authorList>
            <person name="Seuylemezian A."/>
            <person name="Singh N.K."/>
            <person name="Wood J."/>
            <person name="Venkateswaran K."/>
        </authorList>
    </citation>
    <scope>NUCLEOTIDE SEQUENCE [LARGE SCALE GENOMIC DNA]</scope>
    <source>
        <strain evidence="1 2">PL-B2</strain>
    </source>
</reference>
<sequence>MPKQTKVLCIITSFNLDDSKKIDYKEGKEYRAEIIGDDVLVEDESGHMYLAGHSAIEAVRLGIQEKENGRWDDWFNEHFRFLD</sequence>
<gene>
    <name evidence="1" type="ORF">H0185_14300</name>
</gene>
<dbReference type="EMBL" id="JACWFH010000017">
    <property type="protein sequence ID" value="MBY0097973.1"/>
    <property type="molecule type" value="Genomic_DNA"/>
</dbReference>
<evidence type="ECO:0000313" key="1">
    <source>
        <dbReference type="EMBL" id="MBY0097973.1"/>
    </source>
</evidence>
<comment type="caution">
    <text evidence="1">The sequence shown here is derived from an EMBL/GenBank/DDBJ whole genome shotgun (WGS) entry which is preliminary data.</text>
</comment>
<dbReference type="RefSeq" id="WP_221874189.1">
    <property type="nucleotide sequence ID" value="NZ_JACWFH010000017.1"/>
</dbReference>
<accession>A0ABS7K719</accession>
<dbReference type="Proteomes" id="UP000769780">
    <property type="component" value="Unassembled WGS sequence"/>
</dbReference>